<evidence type="ECO:0000313" key="1">
    <source>
        <dbReference type="EMBL" id="CAB4660744.1"/>
    </source>
</evidence>
<reference evidence="1" key="1">
    <citation type="submission" date="2020-05" db="EMBL/GenBank/DDBJ databases">
        <authorList>
            <person name="Chiriac C."/>
            <person name="Salcher M."/>
            <person name="Ghai R."/>
            <person name="Kavagutti S V."/>
        </authorList>
    </citation>
    <scope>NUCLEOTIDE SEQUENCE</scope>
</reference>
<dbReference type="Pfam" id="PF08811">
    <property type="entry name" value="DUF1800"/>
    <property type="match status" value="1"/>
</dbReference>
<accession>A0A6J6LJM2</accession>
<dbReference type="AlphaFoldDB" id="A0A6J6LJM2"/>
<name>A0A6J6LJM2_9ZZZZ</name>
<proteinExistence type="predicted"/>
<dbReference type="InterPro" id="IPR014917">
    <property type="entry name" value="DUF1800"/>
</dbReference>
<protein>
    <submittedName>
        <fullName evidence="1">Unannotated protein</fullName>
    </submittedName>
</protein>
<sequence>MDMQRLETARLFHRFGYGPKPGEFRSALNQGLTATRQNVLKIDAQTIVAPEFTDPGPRPAPNSPDIVEYSRSLRYQNQLLLLWWLDQMVVTANPLNEKMTWFWHGHWATSLGKVRYPLPMYNQNVTLRKYALGNFAEFAQAMFLDGALQLWLDGGENTVKAPNENLSREIMELFILGVNRYSENDVKELARSFTGYRVSRTSGVMSTASRLRDNGSVTVLGKSGAMSPQEVIAHLVAQDSCQRFIPERVWYRFISSANPLPENHSTISAFATRDIKTLVTTLINDPALSSIDNSIVKSPVEWFVAVCRALNLAPSQLPSFTKLYGYLEKLSQLPFQPPNVGGWPTDQAWLSSASAQYRLAFATWLASLANLSELAAVAPNNRVEYLLDWLGIVEWSARTDSALRAVRDNPQRLLTLAICSPEYVVSA</sequence>
<organism evidence="1">
    <name type="scientific">freshwater metagenome</name>
    <dbReference type="NCBI Taxonomy" id="449393"/>
    <lineage>
        <taxon>unclassified sequences</taxon>
        <taxon>metagenomes</taxon>
        <taxon>ecological metagenomes</taxon>
    </lineage>
</organism>
<dbReference type="EMBL" id="CAEZWL010000050">
    <property type="protein sequence ID" value="CAB4660744.1"/>
    <property type="molecule type" value="Genomic_DNA"/>
</dbReference>
<gene>
    <name evidence="1" type="ORF">UFOPK2243_01107</name>
</gene>